<dbReference type="EMBL" id="JAYKXH010000015">
    <property type="protein sequence ID" value="KAK7143946.1"/>
    <property type="molecule type" value="Genomic_DNA"/>
</dbReference>
<accession>A0AAN9CNX1</accession>
<comment type="caution">
    <text evidence="1">The sequence shown here is derived from an EMBL/GenBank/DDBJ whole genome shotgun (WGS) entry which is preliminary data.</text>
</comment>
<organism evidence="1 2">
    <name type="scientific">Phoxinus phoxinus</name>
    <name type="common">Eurasian minnow</name>
    <dbReference type="NCBI Taxonomy" id="58324"/>
    <lineage>
        <taxon>Eukaryota</taxon>
        <taxon>Metazoa</taxon>
        <taxon>Chordata</taxon>
        <taxon>Craniata</taxon>
        <taxon>Vertebrata</taxon>
        <taxon>Euteleostomi</taxon>
        <taxon>Actinopterygii</taxon>
        <taxon>Neopterygii</taxon>
        <taxon>Teleostei</taxon>
        <taxon>Ostariophysi</taxon>
        <taxon>Cypriniformes</taxon>
        <taxon>Leuciscidae</taxon>
        <taxon>Phoxininae</taxon>
        <taxon>Phoxinus</taxon>
    </lineage>
</organism>
<reference evidence="1 2" key="1">
    <citation type="submission" date="2024-02" db="EMBL/GenBank/DDBJ databases">
        <title>Chromosome-level genome assembly of the Eurasian Minnow (Phoxinus phoxinus).</title>
        <authorList>
            <person name="Oriowo T.O."/>
            <person name="Martin S."/>
            <person name="Stange M."/>
            <person name="Chrysostomakis Y."/>
            <person name="Brown T."/>
            <person name="Winkler S."/>
            <person name="Kukowka S."/>
            <person name="Myers E.W."/>
            <person name="Bohne A."/>
        </authorList>
    </citation>
    <scope>NUCLEOTIDE SEQUENCE [LARGE SCALE GENOMIC DNA]</scope>
    <source>
        <strain evidence="1">ZFMK-TIS-60720</strain>
        <tissue evidence="1">Whole Organism</tissue>
    </source>
</reference>
<name>A0AAN9CNX1_9TELE</name>
<protein>
    <submittedName>
        <fullName evidence="1">Uncharacterized protein</fullName>
    </submittedName>
</protein>
<keyword evidence="2" id="KW-1185">Reference proteome</keyword>
<dbReference type="PANTHER" id="PTHR17609">
    <property type="entry name" value="HMG DOMAIN-CONTAINING PROTEIN 3"/>
    <property type="match status" value="1"/>
</dbReference>
<dbReference type="PANTHER" id="PTHR17609:SF3">
    <property type="entry name" value="SAP DOMAIN-CONTAINING PROTEIN"/>
    <property type="match status" value="1"/>
</dbReference>
<dbReference type="Proteomes" id="UP001364617">
    <property type="component" value="Unassembled WGS sequence"/>
</dbReference>
<dbReference type="InterPro" id="IPR039598">
    <property type="entry name" value="HMGXB3"/>
</dbReference>
<gene>
    <name evidence="1" type="ORF">R3I93_014952</name>
</gene>
<proteinExistence type="predicted"/>
<sequence length="74" mass="8387">MPVSEIPAPPPEYDGQINLKDFWRSVTAEVCRGLLGSAHQNPFLVSPSYHYWAPWIGPNTRREDTVLNTEYAVT</sequence>
<evidence type="ECO:0000313" key="2">
    <source>
        <dbReference type="Proteomes" id="UP001364617"/>
    </source>
</evidence>
<dbReference type="AlphaFoldDB" id="A0AAN9CNX1"/>
<evidence type="ECO:0000313" key="1">
    <source>
        <dbReference type="EMBL" id="KAK7143946.1"/>
    </source>
</evidence>